<dbReference type="Pfam" id="PF17100">
    <property type="entry name" value="NACHT_N"/>
    <property type="match status" value="1"/>
</dbReference>
<evidence type="ECO:0000313" key="6">
    <source>
        <dbReference type="Proteomes" id="UP000566819"/>
    </source>
</evidence>
<dbReference type="InterPro" id="IPR027417">
    <property type="entry name" value="P-loop_NTPase"/>
</dbReference>
<comment type="caution">
    <text evidence="5">The sequence shown here is derived from an EMBL/GenBank/DDBJ whole genome shotgun (WGS) entry which is preliminary data.</text>
</comment>
<evidence type="ECO:0000256" key="1">
    <source>
        <dbReference type="ARBA" id="ARBA00022737"/>
    </source>
</evidence>
<dbReference type="InterPro" id="IPR031359">
    <property type="entry name" value="NACHT_N"/>
</dbReference>
<dbReference type="SUPFAM" id="SSF52540">
    <property type="entry name" value="P-loop containing nucleoside triphosphate hydrolases"/>
    <property type="match status" value="1"/>
</dbReference>
<feature type="domain" description="NWD NACHT-NTPase N-terminal" evidence="3">
    <location>
        <begin position="49"/>
        <end position="293"/>
    </location>
</feature>
<gene>
    <name evidence="5" type="ORF">G7Y89_g1629</name>
</gene>
<evidence type="ECO:0000256" key="2">
    <source>
        <dbReference type="SAM" id="MobiDB-lite"/>
    </source>
</evidence>
<dbReference type="PANTHER" id="PTHR10039:SF16">
    <property type="entry name" value="GPI INOSITOL-DEACYLASE"/>
    <property type="match status" value="1"/>
</dbReference>
<name>A0A8H4RXU0_9HELO</name>
<organism evidence="5 6">
    <name type="scientific">Cudoniella acicularis</name>
    <dbReference type="NCBI Taxonomy" id="354080"/>
    <lineage>
        <taxon>Eukaryota</taxon>
        <taxon>Fungi</taxon>
        <taxon>Dikarya</taxon>
        <taxon>Ascomycota</taxon>
        <taxon>Pezizomycotina</taxon>
        <taxon>Leotiomycetes</taxon>
        <taxon>Helotiales</taxon>
        <taxon>Tricladiaceae</taxon>
        <taxon>Cudoniella</taxon>
    </lineage>
</organism>
<dbReference type="EMBL" id="JAAMPI010000065">
    <property type="protein sequence ID" value="KAF4636457.1"/>
    <property type="molecule type" value="Genomic_DNA"/>
</dbReference>
<keyword evidence="1" id="KW-0677">Repeat</keyword>
<dbReference type="Gene3D" id="3.40.50.300">
    <property type="entry name" value="P-loop containing nucleotide triphosphate hydrolases"/>
    <property type="match status" value="1"/>
</dbReference>
<dbReference type="PANTHER" id="PTHR10039">
    <property type="entry name" value="AMELOGENIN"/>
    <property type="match status" value="1"/>
</dbReference>
<sequence length="993" mass="111313">MASRKKAQSPRQPPPPLTARCSRNAVRMVREPLLPVRNPSKDSGSDTAQSLWDRAYGALKTENPRLVKRPYIAAANPGAGSNPNTSKGDAPDQAEESLDETDNRIDNANLQERQAQLDTIIEAGLQRIDEKKIKYTIAGHEFDLQDQIAQAAGLVQQVKGFVGEAVKASPEASLAWAGVCVILPILTNPSAAEQANGDGFTYVTCRMRYYVALEPLLWPKNQDPTAADPKNLKKEFEAPIVDLYQHILDFQFRSVLRFYRSWRGNLRRDLIQHDDWKGMLTKVQELEKTVNTDSTKINTLASRQALEKLSDKANGSLETLKKLLSVAERQLQVSEESRNILLKQLEILVESRDADQAAIDLLTVDNALYNSEADQHIPMCQTGTRVGILNRITAWANDVESETVFWVFGPAGTGKSTITRTLAHSLADTRQLGASYFFKRGEEGRNDTARFFPTIASQLVDTIPPFKKCLRKSLQKLGNAKVEKKALGEQFKTLILTPLSEIPPHASGILTKIIVIDALDECECYNDVPLICRLLSQLQELSTVRLRVFLTSRSANPIVDAFEDLRNNGAAYRSLSLYEEFYEETKTDISAFLKARFTTIKAKRKITTDPWPDPENLVRLVTLASQPSPLFIYAATLCRFVDDETGRKRPTRQLELWLKESDSNASQLNQIYVPILRQVLLGTDKEGEEADTLNSEDRSQLLQILGSIILLATPLPARGLAALLDIGADDVNHWLRNLHAVLDVPSDPNAPVQLLHKSFSDFLLGHEGIGIASFRVNVTEAHAMLASQCIKRMMSGNGLRRDICNVQKPGKLRDEIDEAAVASHIPPDLQYACLYWMYHLQRSGRHITDEEEVCIFLRSHFLHWLESLSLLRKLSDGIPSIRELLEIVQQSTSDTSLQFARFLKDAEKFILSYGSIIERAPLQTYGAALVFCPTKSEVKQQCWDQRLLFIRNVKGIKDDWDSLLQTLEGHSNWVWAVAFSLDGKVLARLQADA</sequence>
<feature type="compositionally biased region" description="Low complexity" evidence="2">
    <location>
        <begin position="74"/>
        <end position="84"/>
    </location>
</feature>
<keyword evidence="6" id="KW-1185">Reference proteome</keyword>
<dbReference type="OrthoDB" id="538223at2759"/>
<dbReference type="InterPro" id="IPR056884">
    <property type="entry name" value="NPHP3-like_N"/>
</dbReference>
<protein>
    <recommendedName>
        <fullName evidence="7">NACHT domain-containing protein</fullName>
    </recommendedName>
</protein>
<feature type="region of interest" description="Disordered" evidence="2">
    <location>
        <begin position="1"/>
        <end position="49"/>
    </location>
</feature>
<evidence type="ECO:0000259" key="3">
    <source>
        <dbReference type="Pfam" id="PF17100"/>
    </source>
</evidence>
<accession>A0A8H4RXU0</accession>
<proteinExistence type="predicted"/>
<dbReference type="AlphaFoldDB" id="A0A8H4RXU0"/>
<dbReference type="Proteomes" id="UP000566819">
    <property type="component" value="Unassembled WGS sequence"/>
</dbReference>
<feature type="region of interest" description="Disordered" evidence="2">
    <location>
        <begin position="74"/>
        <end position="99"/>
    </location>
</feature>
<dbReference type="Pfam" id="PF24883">
    <property type="entry name" value="NPHP3_N"/>
    <property type="match status" value="1"/>
</dbReference>
<dbReference type="Gene3D" id="2.130.10.10">
    <property type="entry name" value="YVTN repeat-like/Quinoprotein amine dehydrogenase"/>
    <property type="match status" value="1"/>
</dbReference>
<reference evidence="5 6" key="1">
    <citation type="submission" date="2020-03" db="EMBL/GenBank/DDBJ databases">
        <title>Draft Genome Sequence of Cudoniella acicularis.</title>
        <authorList>
            <person name="Buettner E."/>
            <person name="Kellner H."/>
        </authorList>
    </citation>
    <scope>NUCLEOTIDE SEQUENCE [LARGE SCALE GENOMIC DNA]</scope>
    <source>
        <strain evidence="5 6">DSM 108380</strain>
    </source>
</reference>
<dbReference type="InterPro" id="IPR015943">
    <property type="entry name" value="WD40/YVTN_repeat-like_dom_sf"/>
</dbReference>
<feature type="domain" description="Nephrocystin 3-like N-terminal" evidence="4">
    <location>
        <begin position="391"/>
        <end position="553"/>
    </location>
</feature>
<evidence type="ECO:0008006" key="7">
    <source>
        <dbReference type="Google" id="ProtNLM"/>
    </source>
</evidence>
<evidence type="ECO:0000259" key="4">
    <source>
        <dbReference type="Pfam" id="PF24883"/>
    </source>
</evidence>
<evidence type="ECO:0000313" key="5">
    <source>
        <dbReference type="EMBL" id="KAF4636457.1"/>
    </source>
</evidence>